<evidence type="ECO:0000259" key="2">
    <source>
        <dbReference type="PROSITE" id="PS50846"/>
    </source>
</evidence>
<evidence type="ECO:0000313" key="4">
    <source>
        <dbReference type="Proteomes" id="UP000650524"/>
    </source>
</evidence>
<protein>
    <submittedName>
        <fullName evidence="3">SurA N-terminal domain-containing protein</fullName>
    </submittedName>
</protein>
<dbReference type="SUPFAM" id="SSF55008">
    <property type="entry name" value="HMA, heavy metal-associated domain"/>
    <property type="match status" value="1"/>
</dbReference>
<dbReference type="PROSITE" id="PS50846">
    <property type="entry name" value="HMA_2"/>
    <property type="match status" value="1"/>
</dbReference>
<feature type="domain" description="HMA" evidence="2">
    <location>
        <begin position="40"/>
        <end position="107"/>
    </location>
</feature>
<dbReference type="GO" id="GO:0046872">
    <property type="term" value="F:metal ion binding"/>
    <property type="evidence" value="ECO:0007669"/>
    <property type="project" value="InterPro"/>
</dbReference>
<dbReference type="Pfam" id="PF00403">
    <property type="entry name" value="HMA"/>
    <property type="match status" value="1"/>
</dbReference>
<accession>A0A8J6TAQ2</accession>
<sequence length="308" mass="34286">MDKRTFFTNRMAALILAASLIFTAGTALAAKSVNNDANLSKLVLNVSNMSCSGCISTIKGALAGYPGIKDILVDIGSGKTEVYFNPDELKDVSKIEKAITDSGYPARIIKTVTPEDLRKERDMAASKAEYYIASVSGYDIARADFTKELNAARQRVRKAYGDDILKTAQGRALDNRLKAQVASRLIEEGILLQEIKKSGYALNDARLNDELETFIKNSGKTENEFQQSIKDDGYDYAYFKKRFETRLLINRYLDEKVLVGASNQYEKQRMFASWFKNSQLLAEVVYYDKDLENAARNSGASANCCATK</sequence>
<name>A0A8J6TAQ2_9DELT</name>
<dbReference type="CDD" id="cd00371">
    <property type="entry name" value="HMA"/>
    <property type="match status" value="1"/>
</dbReference>
<dbReference type="InterPro" id="IPR027304">
    <property type="entry name" value="Trigger_fact/SurA_dom_sf"/>
</dbReference>
<dbReference type="Gene3D" id="1.10.4030.10">
    <property type="entry name" value="Porin chaperone SurA, peptide-binding domain"/>
    <property type="match status" value="1"/>
</dbReference>
<feature type="signal peptide" evidence="1">
    <location>
        <begin position="1"/>
        <end position="29"/>
    </location>
</feature>
<feature type="chain" id="PRO_5035220940" evidence="1">
    <location>
        <begin position="30"/>
        <end position="308"/>
    </location>
</feature>
<dbReference type="AlphaFoldDB" id="A0A8J6TAQ2"/>
<keyword evidence="1" id="KW-0732">Signal</keyword>
<organism evidence="3 4">
    <name type="scientific">Candidatus Desulfacyla euxinica</name>
    <dbReference type="NCBI Taxonomy" id="2841693"/>
    <lineage>
        <taxon>Bacteria</taxon>
        <taxon>Deltaproteobacteria</taxon>
        <taxon>Candidatus Desulfacyla</taxon>
    </lineage>
</organism>
<dbReference type="SUPFAM" id="SSF109998">
    <property type="entry name" value="Triger factor/SurA peptide-binding domain-like"/>
    <property type="match status" value="1"/>
</dbReference>
<dbReference type="EMBL" id="JACNJD010000387">
    <property type="protein sequence ID" value="MBC8179453.1"/>
    <property type="molecule type" value="Genomic_DNA"/>
</dbReference>
<gene>
    <name evidence="3" type="ORF">H8E19_18770</name>
</gene>
<dbReference type="Proteomes" id="UP000650524">
    <property type="component" value="Unassembled WGS sequence"/>
</dbReference>
<reference evidence="3 4" key="1">
    <citation type="submission" date="2020-08" db="EMBL/GenBank/DDBJ databases">
        <title>Bridging the membrane lipid divide: bacteria of the FCB group superphylum have the potential to synthesize archaeal ether lipids.</title>
        <authorList>
            <person name="Villanueva L."/>
            <person name="Von Meijenfeldt F.A.B."/>
            <person name="Westbye A.B."/>
            <person name="Yadav S."/>
            <person name="Hopmans E.C."/>
            <person name="Dutilh B.E."/>
            <person name="Sinninghe Damste J.S."/>
        </authorList>
    </citation>
    <scope>NUCLEOTIDE SEQUENCE [LARGE SCALE GENOMIC DNA]</scope>
    <source>
        <strain evidence="3">NIOZ-UU27</strain>
    </source>
</reference>
<dbReference type="InterPro" id="IPR036163">
    <property type="entry name" value="HMA_dom_sf"/>
</dbReference>
<evidence type="ECO:0000313" key="3">
    <source>
        <dbReference type="EMBL" id="MBC8179453.1"/>
    </source>
</evidence>
<evidence type="ECO:0000256" key="1">
    <source>
        <dbReference type="SAM" id="SignalP"/>
    </source>
</evidence>
<comment type="caution">
    <text evidence="3">The sequence shown here is derived from an EMBL/GenBank/DDBJ whole genome shotgun (WGS) entry which is preliminary data.</text>
</comment>
<proteinExistence type="predicted"/>
<dbReference type="Pfam" id="PF13623">
    <property type="entry name" value="SurA_N_2"/>
    <property type="match status" value="1"/>
</dbReference>
<dbReference type="InterPro" id="IPR006121">
    <property type="entry name" value="HMA_dom"/>
</dbReference>
<dbReference type="Gene3D" id="3.30.70.100">
    <property type="match status" value="1"/>
</dbReference>